<feature type="region of interest" description="Disordered" evidence="1">
    <location>
        <begin position="921"/>
        <end position="943"/>
    </location>
</feature>
<evidence type="ECO:0000313" key="3">
    <source>
        <dbReference type="Proteomes" id="UP000195402"/>
    </source>
</evidence>
<dbReference type="PANTHER" id="PTHR35764:SF1">
    <property type="entry name" value="PROTEIN SHORTAGE IN CHIASMATA 1"/>
    <property type="match status" value="1"/>
</dbReference>
<dbReference type="EMBL" id="MVGT01002062">
    <property type="protein sequence ID" value="OVA09475.1"/>
    <property type="molecule type" value="Genomic_DNA"/>
</dbReference>
<dbReference type="FunCoup" id="A0A200QGB3">
    <property type="interactions" value="173"/>
</dbReference>
<accession>A0A200QGB3</accession>
<evidence type="ECO:0008006" key="4">
    <source>
        <dbReference type="Google" id="ProtNLM"/>
    </source>
</evidence>
<dbReference type="OrthoDB" id="2018152at2759"/>
<dbReference type="GO" id="GO:0000712">
    <property type="term" value="P:resolution of meiotic recombination intermediates"/>
    <property type="evidence" value="ECO:0007669"/>
    <property type="project" value="TreeGrafter"/>
</dbReference>
<comment type="caution">
    <text evidence="2">The sequence shown here is derived from an EMBL/GenBank/DDBJ whole genome shotgun (WGS) entry which is preliminary data.</text>
</comment>
<feature type="compositionally biased region" description="Basic and acidic residues" evidence="1">
    <location>
        <begin position="118"/>
        <end position="131"/>
    </location>
</feature>
<dbReference type="Proteomes" id="UP000195402">
    <property type="component" value="Unassembled WGS sequence"/>
</dbReference>
<keyword evidence="3" id="KW-1185">Reference proteome</keyword>
<feature type="region of interest" description="Disordered" evidence="1">
    <location>
        <begin position="110"/>
        <end position="131"/>
    </location>
</feature>
<sequence length="1597" mass="182159">MRTRFLNIDYFSHSSDKTLRDLNFLSLPVPQIDSSNLFSKTEILCFDSVSEISLEIDRFLQIDKPLSLFFSDVLPHRIDVVPNEDFPVTSSRNNPIACVDGRNNYEEQRNFKSQTNKTRFEESQNKNELSGEEKDKRSFKVIQFETPELDFFLVNLYLFTRSHFQTFSTISYPYAVSESVYLVEDMTMAYQMEQRSSYFVEDAGLVQDKICPHTSKYPLLEVNEFDLEVYPSPSMEEELHLLLQNIGSQLWTQKQNQIADGEDLLRSIEINNLECLLEYHPLEQCLEPQPALLNLVLEMDFICLKMTLDIKENPMMSLEASDVEFFPVITPFIFQEVQILDMDSFLSLENFFSSQTAIQPETCENMFGEDNSFRNIYESTVSHELALVDDSFKSFPLPVLSNDKEILSPSAIIQEILANLKPHPSSASDGIYLDWHLLLEDRWNSDTCAAYWNISEEIETYCIDSELKSMNDGMVIFDFVFREETPDGSNILERTEILKEPLIGVVPIHLFKDEGQKHGTSKSGTNQKVPILFESMPNFNDLDFFLNSRKSTVRRNVEPAVKETTDTKAEVPLYPSSNSIAARASNEVKPQQWDIEVHQVQLYDHMLDIISNFQKTYLAILENDKVQKSMHCPFPVADSYELLSLPKKKLMEWIKCTSSQQTNSAHHDEIHMAFVSLYAIKQMAWYLCFYGIHATHLYVDNLYRSLEFFRLRFSFLQSLIEDALRKVDNNITESHPSLSVIQGILRSSTSQSGSKILIVAEKVFWWPLKRLLTSMSISFHEAQNNHIHLNQEDALDSDEVSNFAMGTLRHSDCLLISYQHISTSFPFQMFSLILEYGGGSYGSSKISGISPKFGGLPRVHFLKVELEDFGITRALCEGVDVPQNTEFIMEGVIHSMSSQHEDINDRKFEDLLNFVPTEEKFTCSESSEPTDNKENSGGPMPASNLPFVMEPKETQSKMPSFPDMIVIVNTQNFDKEMLISRRSSYQKILAMEKGGVQVVEREINQPVDLIFSAAMCLVWYDCRNIGKKGMDTNEASSCIPLCVENIATNVLTSLSFAYSDCILVFEGESRFLTAIMESSDGLYAAAATLGVDLQLFCSYSSELTDEIVLSCMDYALKLNRGQYPKMLESETLAESFLTRFPSINPLSAHAILSSGGMLVEFFECSRECRIQAIGKYHIPELSVALFGSLCSFGEQEGSKSGMTECSSVSSASESNSRLKTESQRKRQKCILDPHTLDIPTDVNFLLKPLVQSKDVNLKPFRVPDPYRSWISSKSHEVDEGEISGLCPNDKLFVQRQILDTSTMKISDWKDIYRSDNLHEDLKCEVIDLTEDSLLDEDFFSSADTINFSVKDLVTEKDHAYGNSTGTRRLSFGLKDFPAFPTSVEINSNSDIWTSLKDHNRRLEDIDYIEDPLSMRTGGEFFEEQKLSTSTSNTQRLLFQKNISQRDGETPLSNAINSSRLQQGSPWMIGFLNKFREKSRIRQKSVLSNTASDRCGYSDSIQKMVKRKSPSILDYYRYQGGSKSKKIAKQNWQKILIQPLGLYKNEKASASLLPTWTPVDKRARQTLSFARKGNETQSKLVWSSGADQRLRKRCRKEL</sequence>
<organism evidence="2 3">
    <name type="scientific">Macleaya cordata</name>
    <name type="common">Five-seeded plume-poppy</name>
    <name type="synonym">Bocconia cordata</name>
    <dbReference type="NCBI Taxonomy" id="56857"/>
    <lineage>
        <taxon>Eukaryota</taxon>
        <taxon>Viridiplantae</taxon>
        <taxon>Streptophyta</taxon>
        <taxon>Embryophyta</taxon>
        <taxon>Tracheophyta</taxon>
        <taxon>Spermatophyta</taxon>
        <taxon>Magnoliopsida</taxon>
        <taxon>Ranunculales</taxon>
        <taxon>Papaveraceae</taxon>
        <taxon>Papaveroideae</taxon>
        <taxon>Macleaya</taxon>
    </lineage>
</organism>
<evidence type="ECO:0000313" key="2">
    <source>
        <dbReference type="EMBL" id="OVA09475.1"/>
    </source>
</evidence>
<feature type="region of interest" description="Disordered" evidence="1">
    <location>
        <begin position="1200"/>
        <end position="1225"/>
    </location>
</feature>
<reference evidence="2 3" key="1">
    <citation type="journal article" date="2017" name="Mol. Plant">
        <title>The Genome of Medicinal Plant Macleaya cordata Provides New Insights into Benzylisoquinoline Alkaloids Metabolism.</title>
        <authorList>
            <person name="Liu X."/>
            <person name="Liu Y."/>
            <person name="Huang P."/>
            <person name="Ma Y."/>
            <person name="Qing Z."/>
            <person name="Tang Q."/>
            <person name="Cao H."/>
            <person name="Cheng P."/>
            <person name="Zheng Y."/>
            <person name="Yuan Z."/>
            <person name="Zhou Y."/>
            <person name="Liu J."/>
            <person name="Tang Z."/>
            <person name="Zhuo Y."/>
            <person name="Zhang Y."/>
            <person name="Yu L."/>
            <person name="Huang J."/>
            <person name="Yang P."/>
            <person name="Peng Q."/>
            <person name="Zhang J."/>
            <person name="Jiang W."/>
            <person name="Zhang Z."/>
            <person name="Lin K."/>
            <person name="Ro D.K."/>
            <person name="Chen X."/>
            <person name="Xiong X."/>
            <person name="Shang Y."/>
            <person name="Huang S."/>
            <person name="Zeng J."/>
        </authorList>
    </citation>
    <scope>NUCLEOTIDE SEQUENCE [LARGE SCALE GENOMIC DNA]</scope>
    <source>
        <strain evidence="3">cv. BLH2017</strain>
        <tissue evidence="2">Root</tissue>
    </source>
</reference>
<dbReference type="InterPro" id="IPR038824">
    <property type="entry name" value="SHOC1-like"/>
</dbReference>
<dbReference type="STRING" id="56857.A0A200QGB3"/>
<gene>
    <name evidence="2" type="ORF">BVC80_8629g6</name>
</gene>
<feature type="compositionally biased region" description="Low complexity" evidence="1">
    <location>
        <begin position="1206"/>
        <end position="1215"/>
    </location>
</feature>
<feature type="compositionally biased region" description="Basic and acidic residues" evidence="1">
    <location>
        <begin position="1216"/>
        <end position="1225"/>
    </location>
</feature>
<dbReference type="InParanoid" id="A0A200QGB3"/>
<evidence type="ECO:0000256" key="1">
    <source>
        <dbReference type="SAM" id="MobiDB-lite"/>
    </source>
</evidence>
<dbReference type="PANTHER" id="PTHR35764">
    <property type="entry name" value="PROTEIN SHORTAGE IN CHIASMATA 1"/>
    <property type="match status" value="1"/>
</dbReference>
<dbReference type="OMA" id="WYDCRNI"/>
<protein>
    <recommendedName>
        <fullName evidence="4">Protein SHORTAGE IN CHIASMATA 1</fullName>
    </recommendedName>
</protein>
<proteinExistence type="predicted"/>
<name>A0A200QGB3_MACCD</name>